<feature type="non-terminal residue" evidence="1">
    <location>
        <position position="103"/>
    </location>
</feature>
<gene>
    <name evidence="1" type="primary">ORF26982</name>
</gene>
<protein>
    <recommendedName>
        <fullName evidence="2">KASH domain-containing protein</fullName>
    </recommendedName>
</protein>
<dbReference type="SUPFAM" id="SSF46966">
    <property type="entry name" value="Spectrin repeat"/>
    <property type="match status" value="1"/>
</dbReference>
<accession>A0A0B6YIW5</accession>
<organism evidence="1">
    <name type="scientific">Arion vulgaris</name>
    <dbReference type="NCBI Taxonomy" id="1028688"/>
    <lineage>
        <taxon>Eukaryota</taxon>
        <taxon>Metazoa</taxon>
        <taxon>Spiralia</taxon>
        <taxon>Lophotrochozoa</taxon>
        <taxon>Mollusca</taxon>
        <taxon>Gastropoda</taxon>
        <taxon>Heterobranchia</taxon>
        <taxon>Euthyneura</taxon>
        <taxon>Panpulmonata</taxon>
        <taxon>Eupulmonata</taxon>
        <taxon>Stylommatophora</taxon>
        <taxon>Helicina</taxon>
        <taxon>Arionoidea</taxon>
        <taxon>Arionidae</taxon>
        <taxon>Arion</taxon>
    </lineage>
</organism>
<name>A0A0B6YIW5_9EUPU</name>
<evidence type="ECO:0008006" key="2">
    <source>
        <dbReference type="Google" id="ProtNLM"/>
    </source>
</evidence>
<proteinExistence type="predicted"/>
<reference evidence="1" key="1">
    <citation type="submission" date="2014-12" db="EMBL/GenBank/DDBJ databases">
        <title>Insight into the proteome of Arion vulgaris.</title>
        <authorList>
            <person name="Aradska J."/>
            <person name="Bulat T."/>
            <person name="Smidak R."/>
            <person name="Sarate P."/>
            <person name="Gangsoo J."/>
            <person name="Sialana F."/>
            <person name="Bilban M."/>
            <person name="Lubec G."/>
        </authorList>
    </citation>
    <scope>NUCLEOTIDE SEQUENCE</scope>
    <source>
        <tissue evidence="1">Skin</tissue>
    </source>
</reference>
<feature type="non-terminal residue" evidence="1">
    <location>
        <position position="1"/>
    </location>
</feature>
<sequence>QKTVSEVQTRWKKLNTDLAIKCNEFEHCLNEWEQFENECNKIKDWLNTKESVCTDLISTNNDSLKRPESLTKCKELQQELDTFTTQVSDLYRISDRLMKNMNP</sequence>
<evidence type="ECO:0000313" key="1">
    <source>
        <dbReference type="EMBL" id="CEK56173.1"/>
    </source>
</evidence>
<dbReference type="EMBL" id="HACG01009308">
    <property type="protein sequence ID" value="CEK56173.1"/>
    <property type="molecule type" value="Transcribed_RNA"/>
</dbReference>
<dbReference type="AlphaFoldDB" id="A0A0B6YIW5"/>
<dbReference type="Gene3D" id="1.20.58.60">
    <property type="match status" value="1"/>
</dbReference>